<dbReference type="InterPro" id="IPR019791">
    <property type="entry name" value="Haem_peroxidase_animal"/>
</dbReference>
<reference evidence="7 8" key="1">
    <citation type="submission" date="2014-04" db="EMBL/GenBank/DDBJ databases">
        <authorList>
            <consortium name="DOE Joint Genome Institute"/>
            <person name="Kuo A."/>
            <person name="Tarkka M."/>
            <person name="Buscot F."/>
            <person name="Kohler A."/>
            <person name="Nagy L.G."/>
            <person name="Floudas D."/>
            <person name="Copeland A."/>
            <person name="Barry K.W."/>
            <person name="Cichocki N."/>
            <person name="Veneault-Fourrey C."/>
            <person name="LaButti K."/>
            <person name="Lindquist E.A."/>
            <person name="Lipzen A."/>
            <person name="Lundell T."/>
            <person name="Morin E."/>
            <person name="Murat C."/>
            <person name="Sun H."/>
            <person name="Tunlid A."/>
            <person name="Henrissat B."/>
            <person name="Grigoriev I.V."/>
            <person name="Hibbett D.S."/>
            <person name="Martin F."/>
            <person name="Nordberg H.P."/>
            <person name="Cantor M.N."/>
            <person name="Hua S.X."/>
        </authorList>
    </citation>
    <scope>NUCLEOTIDE SEQUENCE [LARGE SCALE GENOMIC DNA]</scope>
    <source>
        <strain evidence="7 8">F 1598</strain>
    </source>
</reference>
<protein>
    <recommendedName>
        <fullName evidence="9">Heme peroxidase</fullName>
    </recommendedName>
</protein>
<comment type="subunit">
    <text evidence="2">Homotetramer.</text>
</comment>
<reference evidence="8" key="2">
    <citation type="submission" date="2015-01" db="EMBL/GenBank/DDBJ databases">
        <title>Evolutionary Origins and Diversification of the Mycorrhizal Mutualists.</title>
        <authorList>
            <consortium name="DOE Joint Genome Institute"/>
            <consortium name="Mycorrhizal Genomics Consortium"/>
            <person name="Kohler A."/>
            <person name="Kuo A."/>
            <person name="Nagy L.G."/>
            <person name="Floudas D."/>
            <person name="Copeland A."/>
            <person name="Barry K.W."/>
            <person name="Cichocki N."/>
            <person name="Veneault-Fourrey C."/>
            <person name="LaButti K."/>
            <person name="Lindquist E.A."/>
            <person name="Lipzen A."/>
            <person name="Lundell T."/>
            <person name="Morin E."/>
            <person name="Murat C."/>
            <person name="Riley R."/>
            <person name="Ohm R."/>
            <person name="Sun H."/>
            <person name="Tunlid A."/>
            <person name="Henrissat B."/>
            <person name="Grigoriev I.V."/>
            <person name="Hibbett D.S."/>
            <person name="Martin F."/>
        </authorList>
    </citation>
    <scope>NUCLEOTIDE SEQUENCE [LARGE SCALE GENOMIC DNA]</scope>
    <source>
        <strain evidence="8">F 1598</strain>
    </source>
</reference>
<feature type="signal peptide" evidence="6">
    <location>
        <begin position="1"/>
        <end position="23"/>
    </location>
</feature>
<dbReference type="SUPFAM" id="SSF48264">
    <property type="entry name" value="Cytochrome P450"/>
    <property type="match status" value="1"/>
</dbReference>
<dbReference type="AlphaFoldDB" id="A0A0C3FSA0"/>
<keyword evidence="6" id="KW-0732">Signal</keyword>
<dbReference type="STRING" id="765440.A0A0C3FSA0"/>
<evidence type="ECO:0000313" key="8">
    <source>
        <dbReference type="Proteomes" id="UP000054166"/>
    </source>
</evidence>
<evidence type="ECO:0000256" key="2">
    <source>
        <dbReference type="ARBA" id="ARBA00011881"/>
    </source>
</evidence>
<dbReference type="GO" id="GO:0020037">
    <property type="term" value="F:heme binding"/>
    <property type="evidence" value="ECO:0007669"/>
    <property type="project" value="InterPro"/>
</dbReference>
<dbReference type="Gene3D" id="1.10.630.10">
    <property type="entry name" value="Cytochrome P450"/>
    <property type="match status" value="1"/>
</dbReference>
<dbReference type="InterPro" id="IPR037120">
    <property type="entry name" value="Haem_peroxidase_sf_animal"/>
</dbReference>
<evidence type="ECO:0008006" key="9">
    <source>
        <dbReference type="Google" id="ProtNLM"/>
    </source>
</evidence>
<keyword evidence="5" id="KW-0479">Metal-binding</keyword>
<dbReference type="GO" id="GO:0004497">
    <property type="term" value="F:monooxygenase activity"/>
    <property type="evidence" value="ECO:0007669"/>
    <property type="project" value="InterPro"/>
</dbReference>
<dbReference type="InterPro" id="IPR036396">
    <property type="entry name" value="Cyt_P450_sf"/>
</dbReference>
<dbReference type="Pfam" id="PF00067">
    <property type="entry name" value="p450"/>
    <property type="match status" value="1"/>
</dbReference>
<dbReference type="InParanoid" id="A0A0C3FSA0"/>
<feature type="binding site" description="axial binding residue" evidence="5">
    <location>
        <position position="461"/>
    </location>
    <ligand>
        <name>heme b</name>
        <dbReference type="ChEBI" id="CHEBI:60344"/>
    </ligand>
    <ligandPart>
        <name>Fe</name>
        <dbReference type="ChEBI" id="CHEBI:18248"/>
    </ligandPart>
</feature>
<evidence type="ECO:0000313" key="7">
    <source>
        <dbReference type="EMBL" id="KIM82076.1"/>
    </source>
</evidence>
<dbReference type="GO" id="GO:0016705">
    <property type="term" value="F:oxidoreductase activity, acting on paired donors, with incorporation or reduction of molecular oxygen"/>
    <property type="evidence" value="ECO:0007669"/>
    <property type="project" value="InterPro"/>
</dbReference>
<keyword evidence="5" id="KW-0408">Iron</keyword>
<accession>A0A0C3FSA0</accession>
<dbReference type="GO" id="GO:0005576">
    <property type="term" value="C:extracellular region"/>
    <property type="evidence" value="ECO:0007669"/>
    <property type="project" value="UniProtKB-SubCell"/>
</dbReference>
<dbReference type="GO" id="GO:0005506">
    <property type="term" value="F:iron ion binding"/>
    <property type="evidence" value="ECO:0007669"/>
    <property type="project" value="InterPro"/>
</dbReference>
<dbReference type="PANTHER" id="PTHR11475">
    <property type="entry name" value="OXIDASE/PEROXIDASE"/>
    <property type="match status" value="1"/>
</dbReference>
<dbReference type="Pfam" id="PF03098">
    <property type="entry name" value="An_peroxidase"/>
    <property type="match status" value="1"/>
</dbReference>
<dbReference type="InterPro" id="IPR001128">
    <property type="entry name" value="Cyt_P450"/>
</dbReference>
<evidence type="ECO:0000256" key="5">
    <source>
        <dbReference type="PIRSR" id="PIRSR619791-2"/>
    </source>
</evidence>
<comment type="subcellular location">
    <subcellularLocation>
        <location evidence="1">Secreted</location>
    </subcellularLocation>
</comment>
<dbReference type="EMBL" id="KN832996">
    <property type="protein sequence ID" value="KIM82076.1"/>
    <property type="molecule type" value="Genomic_DNA"/>
</dbReference>
<dbReference type="HOGENOM" id="CLU_263924_0_0_1"/>
<name>A0A0C3FSA0_PILCF</name>
<proteinExistence type="predicted"/>
<dbReference type="CDD" id="cd05396">
    <property type="entry name" value="An_peroxidase_like"/>
    <property type="match status" value="1"/>
</dbReference>
<evidence type="ECO:0000256" key="1">
    <source>
        <dbReference type="ARBA" id="ARBA00004613"/>
    </source>
</evidence>
<gene>
    <name evidence="7" type="ORF">PILCRDRAFT_8318</name>
</gene>
<dbReference type="PROSITE" id="PS50292">
    <property type="entry name" value="PEROXIDASE_3"/>
    <property type="match status" value="1"/>
</dbReference>
<dbReference type="Gene3D" id="1.10.640.10">
    <property type="entry name" value="Haem peroxidase domain superfamily, animal type"/>
    <property type="match status" value="1"/>
</dbReference>
<keyword evidence="4" id="KW-0325">Glycoprotein</keyword>
<dbReference type="InterPro" id="IPR010255">
    <property type="entry name" value="Haem_peroxidase_sf"/>
</dbReference>
<dbReference type="Proteomes" id="UP000054166">
    <property type="component" value="Unassembled WGS sequence"/>
</dbReference>
<keyword evidence="3" id="KW-0964">Secreted</keyword>
<dbReference type="PRINTS" id="PR00457">
    <property type="entry name" value="ANPEROXIDASE"/>
</dbReference>
<dbReference type="PANTHER" id="PTHR11475:SF4">
    <property type="entry name" value="CHORION PEROXIDASE"/>
    <property type="match status" value="1"/>
</dbReference>
<evidence type="ECO:0000256" key="3">
    <source>
        <dbReference type="ARBA" id="ARBA00022525"/>
    </source>
</evidence>
<dbReference type="OrthoDB" id="823504at2759"/>
<feature type="chain" id="PRO_5002174463" description="Heme peroxidase" evidence="6">
    <location>
        <begin position="24"/>
        <end position="1212"/>
    </location>
</feature>
<dbReference type="GO" id="GO:0004601">
    <property type="term" value="F:peroxidase activity"/>
    <property type="evidence" value="ECO:0007669"/>
    <property type="project" value="InterPro"/>
</dbReference>
<organism evidence="7 8">
    <name type="scientific">Piloderma croceum (strain F 1598)</name>
    <dbReference type="NCBI Taxonomy" id="765440"/>
    <lineage>
        <taxon>Eukaryota</taxon>
        <taxon>Fungi</taxon>
        <taxon>Dikarya</taxon>
        <taxon>Basidiomycota</taxon>
        <taxon>Agaricomycotina</taxon>
        <taxon>Agaricomycetes</taxon>
        <taxon>Agaricomycetidae</taxon>
        <taxon>Atheliales</taxon>
        <taxon>Atheliaceae</taxon>
        <taxon>Piloderma</taxon>
    </lineage>
</organism>
<dbReference type="SUPFAM" id="SSF48113">
    <property type="entry name" value="Heme-dependent peroxidases"/>
    <property type="match status" value="1"/>
</dbReference>
<dbReference type="GO" id="GO:0006979">
    <property type="term" value="P:response to oxidative stress"/>
    <property type="evidence" value="ECO:0007669"/>
    <property type="project" value="InterPro"/>
</dbReference>
<sequence length="1212" mass="136139">MLMVFRGICTVLWLLSLSLGVNGGPWPYTHRLDTSLPPDEHDDGMPNLFIDWMRGSIAHDTSGEFAKVFVNGTIPSNIQSYLTLQRYVAHNNLAHNSTHLTRAIPQPENMSVAEEATALFSHLNYLLDPTCITDKSQFWYRQPDGRCNWLKAGQSHIGSTGYPRSRDWGQTMYADGISKPREGPNPREVSNAFFKRKARLHYDHTPLMLGLVEFIMHDVTYSADSTTEYIDVPIPAGDPAYDSEGYGNATFRVWRTLTAAGSGTSPSNPREHANEATGWLDCSSLYGSTPEVVDALREHVNGKLKYQLGKDGLEYLPFNRDGLPMRTRPGVDIHDLFLGGDVRTNEDWILLSVHTLFLREHNRLCNLLVNKHPDWDDERIYQTVKLLVSAKLALIGNAYQMAYWTDSMPWPREDGFPLYRAMYGDSVVSIHPANAYPWPLVTRNDRPTVISAEMSIVYRFHEFIISQFPIKDERNTTIEERDLFSTAFDSKNFLHIGADSILRGMLASDIPNFKSGVDEAFRSAGRYRGSPFDIVTWSIVHEREQGLPTFNKYYEGYAQQTPTPAVHVKIRKTFEDFSTDPEMVAHLRRLYKTPDDVDLVVGVQLEEELFPGTTMPVSALIPSLFSLFGVGNSDRFSPGFAVMRCILVDKPWNCRPSNALEELLWVPKPTELFPNARWFDAFWMKELDLQAHGTNLLWRMITENSGVKCIQRNPLFPFDPETNPILCELTKAKTTLPWITILSRVVAALAVAQVIIPWLRRPRNTPPTNWGVFIIGCGQQLQKDPKGFLIQQAQKYGYSATFGIRLLGSLVYYICPTPVDIGMMMNDEPRASSHAILKRAQFGAVVGRSNFAQDLHASVVRRWLETEQARVLPAMADVVSRTVDDWLDKYPLKNSNDISGSMTHLVAYVMSRVSIGRIGFDDPELIEAFIGLNTDAGIVYQVSNLLPSFMACIFSNIKVHNNYATIKTKILPVIRQRRKLKTGSGDNKNADDLLRFFLDATDEDTRVAELVAAVLVGGLVDVSVAVTNGLYDIAGVPGLQEDILSGAPPGEFVADRTSISQWDKLRSAVLETLRLSACAFGPVREIMVNDFKVGSDPQLILPKGSGVAASQYLVHYDDKIYPNANEYVYNRFTGENNVAMGSAQYLTFGLPPHTCPGRFFAIQMTAIALNAIFNMYEVQLCDPVPPGDRYMYSISVAPMPRKPLALKITKRF</sequence>
<evidence type="ECO:0000256" key="6">
    <source>
        <dbReference type="SAM" id="SignalP"/>
    </source>
</evidence>
<evidence type="ECO:0000256" key="4">
    <source>
        <dbReference type="ARBA" id="ARBA00023180"/>
    </source>
</evidence>
<keyword evidence="5" id="KW-0349">Heme</keyword>
<keyword evidence="8" id="KW-1185">Reference proteome</keyword>